<protein>
    <recommendedName>
        <fullName evidence="5">DNA polymerase zeta catalytic subunit</fullName>
        <ecNumber evidence="4">2.7.7.7</ecNumber>
    </recommendedName>
</protein>
<evidence type="ECO:0000259" key="24">
    <source>
        <dbReference type="Pfam" id="PF24065"/>
    </source>
</evidence>
<dbReference type="InterPro" id="IPR043502">
    <property type="entry name" value="DNA/RNA_pol_sf"/>
</dbReference>
<feature type="compositionally biased region" description="Low complexity" evidence="18">
    <location>
        <begin position="1967"/>
        <end position="1980"/>
    </location>
</feature>
<keyword evidence="14" id="KW-0411">Iron-sulfur</keyword>
<feature type="region of interest" description="Disordered" evidence="18">
    <location>
        <begin position="714"/>
        <end position="736"/>
    </location>
</feature>
<evidence type="ECO:0000256" key="9">
    <source>
        <dbReference type="ARBA" id="ARBA00022723"/>
    </source>
</evidence>
<proteinExistence type="inferred from homology"/>
<evidence type="ECO:0000313" key="25">
    <source>
        <dbReference type="EMBL" id="GAB1295038.1"/>
    </source>
</evidence>
<feature type="compositionally biased region" description="Polar residues" evidence="18">
    <location>
        <begin position="1981"/>
        <end position="1990"/>
    </location>
</feature>
<dbReference type="SUPFAM" id="SSF53098">
    <property type="entry name" value="Ribonuclease H-like"/>
    <property type="match status" value="1"/>
</dbReference>
<evidence type="ECO:0000256" key="16">
    <source>
        <dbReference type="ARBA" id="ARBA00023242"/>
    </source>
</evidence>
<organism evidence="25 26">
    <name type="scientific">Apodemus speciosus</name>
    <name type="common">Large Japanese field mouse</name>
    <dbReference type="NCBI Taxonomy" id="105296"/>
    <lineage>
        <taxon>Eukaryota</taxon>
        <taxon>Metazoa</taxon>
        <taxon>Chordata</taxon>
        <taxon>Craniata</taxon>
        <taxon>Vertebrata</taxon>
        <taxon>Euteleostomi</taxon>
        <taxon>Mammalia</taxon>
        <taxon>Eutheria</taxon>
        <taxon>Euarchontoglires</taxon>
        <taxon>Glires</taxon>
        <taxon>Rodentia</taxon>
        <taxon>Myomorpha</taxon>
        <taxon>Muroidea</taxon>
        <taxon>Muridae</taxon>
        <taxon>Murinae</taxon>
        <taxon>Apodemus</taxon>
    </lineage>
</organism>
<evidence type="ECO:0000256" key="2">
    <source>
        <dbReference type="ARBA" id="ARBA00004123"/>
    </source>
</evidence>
<dbReference type="PANTHER" id="PTHR45812">
    <property type="entry name" value="DNA POLYMERASE ZETA CATALYTIC SUBUNIT"/>
    <property type="match status" value="1"/>
</dbReference>
<evidence type="ECO:0000259" key="19">
    <source>
        <dbReference type="Pfam" id="PF00136"/>
    </source>
</evidence>
<feature type="compositionally biased region" description="Polar residues" evidence="18">
    <location>
        <begin position="2194"/>
        <end position="2211"/>
    </location>
</feature>
<keyword evidence="9" id="KW-0479">Metal-binding</keyword>
<feature type="compositionally biased region" description="Polar residues" evidence="18">
    <location>
        <begin position="654"/>
        <end position="665"/>
    </location>
</feature>
<keyword evidence="12" id="KW-0239">DNA-directed DNA polymerase</keyword>
<feature type="region of interest" description="Disordered" evidence="18">
    <location>
        <begin position="2134"/>
        <end position="2230"/>
    </location>
</feature>
<dbReference type="CDD" id="cd22287">
    <property type="entry name" value="REV3L_RBD"/>
    <property type="match status" value="1"/>
</dbReference>
<evidence type="ECO:0000256" key="12">
    <source>
        <dbReference type="ARBA" id="ARBA00022932"/>
    </source>
</evidence>
<dbReference type="Gene3D" id="3.90.1600.10">
    <property type="entry name" value="Palm domain of DNA polymerase"/>
    <property type="match status" value="1"/>
</dbReference>
<dbReference type="Pfam" id="PF00136">
    <property type="entry name" value="DNA_pol_B"/>
    <property type="match status" value="2"/>
</dbReference>
<feature type="domain" description="C4-type zinc-finger of DNA polymerase delta" evidence="21">
    <location>
        <begin position="3211"/>
        <end position="3278"/>
    </location>
</feature>
<feature type="compositionally biased region" description="Acidic residues" evidence="18">
    <location>
        <begin position="2220"/>
        <end position="2229"/>
    </location>
</feature>
<keyword evidence="10" id="KW-0227">DNA damage</keyword>
<dbReference type="InterPro" id="IPR036397">
    <property type="entry name" value="RNaseH_sf"/>
</dbReference>
<comment type="cofactor">
    <cofactor evidence="1">
        <name>[4Fe-4S] cluster</name>
        <dbReference type="ChEBI" id="CHEBI:49883"/>
    </cofactor>
</comment>
<feature type="compositionally biased region" description="Basic residues" evidence="18">
    <location>
        <begin position="1287"/>
        <end position="1300"/>
    </location>
</feature>
<dbReference type="EC" id="2.7.7.7" evidence="4"/>
<feature type="compositionally biased region" description="Basic and acidic residues" evidence="18">
    <location>
        <begin position="1709"/>
        <end position="1719"/>
    </location>
</feature>
<dbReference type="SMART" id="SM00486">
    <property type="entry name" value="POLBc"/>
    <property type="match status" value="1"/>
</dbReference>
<keyword evidence="11" id="KW-0862">Zinc</keyword>
<dbReference type="Pfam" id="PF03104">
    <property type="entry name" value="DNA_pol_B_exo1"/>
    <property type="match status" value="1"/>
</dbReference>
<keyword evidence="7" id="KW-0548">Nucleotidyltransferase</keyword>
<dbReference type="CDD" id="cd05534">
    <property type="entry name" value="POLBc_zeta"/>
    <property type="match status" value="1"/>
</dbReference>
<evidence type="ECO:0000256" key="8">
    <source>
        <dbReference type="ARBA" id="ARBA00022705"/>
    </source>
</evidence>
<feature type="domain" description="DNA-directed DNA polymerase family B multifunctional" evidence="19">
    <location>
        <begin position="2671"/>
        <end position="2905"/>
    </location>
</feature>
<dbReference type="Proteomes" id="UP001623349">
    <property type="component" value="Unassembled WGS sequence"/>
</dbReference>
<evidence type="ECO:0000256" key="7">
    <source>
        <dbReference type="ARBA" id="ARBA00022695"/>
    </source>
</evidence>
<evidence type="ECO:0000256" key="17">
    <source>
        <dbReference type="ARBA" id="ARBA00049244"/>
    </source>
</evidence>
<keyword evidence="15" id="KW-0234">DNA repair</keyword>
<evidence type="ECO:0000256" key="14">
    <source>
        <dbReference type="ARBA" id="ARBA00023014"/>
    </source>
</evidence>
<feature type="region of interest" description="Disordered" evidence="18">
    <location>
        <begin position="608"/>
        <end position="630"/>
    </location>
</feature>
<feature type="region of interest" description="Disordered" evidence="18">
    <location>
        <begin position="549"/>
        <end position="576"/>
    </location>
</feature>
<feature type="domain" description="DNA polymerase zeta catalytic subunit N-terminal" evidence="24">
    <location>
        <begin position="1"/>
        <end position="55"/>
    </location>
</feature>
<dbReference type="InterPro" id="IPR025687">
    <property type="entry name" value="Znf-C4pol"/>
</dbReference>
<feature type="compositionally biased region" description="Basic and acidic residues" evidence="18">
    <location>
        <begin position="1336"/>
        <end position="1360"/>
    </location>
</feature>
<dbReference type="Gene3D" id="3.30.420.10">
    <property type="entry name" value="Ribonuclease H-like superfamily/Ribonuclease H"/>
    <property type="match status" value="1"/>
</dbReference>
<dbReference type="CDD" id="cd05778">
    <property type="entry name" value="DNA_polB_zeta_exo"/>
    <property type="match status" value="1"/>
</dbReference>
<sequence length="3299" mass="369822">MFSVRIVTADYYMASPLPGLDICQSPVTQLPVKKVPVVRVFGATPAGQKTCLHLHGIFPYLYVPYDGYGQQPESYLSQMAFSIDRALNVALGNPSSTAQHVFKVSLVSGMPFYGYHEKERHFMKIYLYNPAMVKRICELLQSGAIMNKFYQPHEAHIPYLLQLFIDYNLYGMNLINLAAVKFRKARRKGDASHATGLLKRQLSGNSPAGTLFRWEEDEIPRVSLCCPGWPGTHSVDQVHEIQMALQEQAVFSGHNVSVRSVCSVPQERLSPVPAGAHGSCGSPFRRTHLSLLLEGVEPLSTCELEVDAVAADILNRLDIEAQIGGNPGLQAIWEDEKQRRRDRSESSQISQPESQDCRFVPATESEKKFQKRLQEILKQNDFSVTLSGSVGYSDGSQEFSAELTLHSEVLSPEMLPCSPANMIEVHKDTDLSKGNTKHKVEEALINEEAILNLIENSQTFQPLTQRLSETPVFNRVSLCCPGCPGTHSIDQAGLELRNPPASASQVLGLKACATTATTTRLLVLIKVGSSPDESLVRLLAGLESDGYQGEKNRMPLPCQSFGDSQNPQNSDDEENAPQIEKEEMELSVVMSQRWDSDIEEHCAKKRSLCRNAHRSSTEEDDSSSEEEMEWTDNSLLFANLSIPQLDGTADENSDNPLNNENSRTHSSVIATSKLSVRPSIFHKDAATLEPPSSAKITFPCKHTSALSSHVLNKDDLTEDLSQPNSTEKGRDNSVTFTKESTYSMKYSGSLSSTVHSDNSHKEICKKDKSLPVSSCESSVFDYEEDIPSVTRQVPSRKYSNMRKIEKDASFIHVNRHTSENTLGKNSFNFADLNHSKNKLSFEGNEKGNSTSLNSIFPSSLTETCDLLPSSGENRNMAHSLDSITDESGLNRLKIRYEEFQEHKMEKPSLSQQAAHYMFFPSVVLSNCLTRPQKLSPVTYKLQPGNKPSRLKLNKKKLIGLQETSTKSSETGATKDSCVHNDPYSGTSEKDNGLSSDLVKATHGTFENKTPTEHFIDCHFGDGSLDAEQSFGLYGNKYTLRAKRKVNYETEDSESSFVTHNSKISLPHPMEIGENLDGTLKSRKRRKMSKKLPPVIIKYIIINRFRGRKNMLVKLGKIDSKEKQVILTEEKMELYKKLAPLKDFWPKVPDSPATKYPIYPLTPKKSHRRKSKHKSAKKKPGKQHRANSETIRRTLSFRKKRTHAVLSPPSPSYIAETEDCDLSYSDVMSKLGFLSERSTSPINSSPPRCWSPTDPRAEEIMAAAEKESMLFKGPNVYNTKTVSPRVGKASRARAQVKKSKARLANSSVVTNKRNKRSQTTKLVDDGTKKPRAKQKQRANEKGLSRKHVIPSDEKMKPHSDAELTPNRRSVAELASGSGAQALSKQKEMSQPGPATAHPLPPSQPMGLNAQQRLSNCFSSFLESKKSVDLRTFPSSRDDSHSSAVYSSIGPGISKLNIQRSHNQSTMFTRKETTLIQKSIFDLSNHLSQVAQSTQVCSGIISPKTEESSNTQKTCGSSVGKLNEYRSSLESKPEQVCAPNFLHCKDSQQQTVSVSEQLKTSETCSPGNAASEESQTPNCFVTSLKSPIKQIAWEQKQRGFILDMSNLKPEKVKQRSLSEAISQTKALSQCKNQNVSTSSVFGEGQSGLAVLKELLQKRQQKAQSTNVVQDSTSTHQPDKNISVSNEHKKANKRTRPVTSPRKPRNPRRTKPKEQTPRRLKVDPLNLQTSGHLDNSLSDDSPILFSDPGFESCYSLEDSLSPEHNYNFDINAIGQTGFCSFYSGSQFVPADQNLPQKFLSDAVQDLFPGQAIEKNELLSHDKQSCSEEKHHVSDSNPWIRASTLNPELFEKVAMDNNENHRHSQWKNSFHPLTSHSNSIMESFCVQQAENCLTEKSRLNRSSVSKEVFLSLPQASSSDWIQGHNREKTEQSLDSANTSFTTILSSPDGELVDAASEDLELYVSRNNDVLTPTPDSSPRSTSSPLQSKNGSFTPRTAHILKPLMSPPSREEIVATLLDHDLSEAIYQEPFCSNPSDVPEKPREIGGRLLMVETRLPNDLIEFEGDFSLEGLRLWKTAFSAMTQNPRPGSPLRNGQAVVNKESSNGHKMVEDKKIVIMPCKYAPSRQVVQAWLQAKEEYERSKKLPKTESTPVTKSAEHASPLVNPGDTHAVSPQVDKCPHTLSSTAHTQEEVHKSQMALPTTTGRSQTVSASQTLLPPASATAPEEDEDDDDNCYVSYSSPDSPGIPPWQPAASPDFRALNGHGRHSSPVEELCSLAVENFLKPVKDGIQKSSCSESREPQVISPIHARARTGKCDPLCLHSTPIMQRKFPEKLPEATGLSPLSLEPKTQKLYNKKGSDADGLRRVLLTTQVENQFAAVNTPKKETSQIDGPSLNNTYGFKVSIQNLKEAKALHEIQNLTLISVELHARTRRDLQPDPEFDPICALFYCISSDTPLPDTEKTELTGVIVIDKDKTVTHQDIRCQTPLLIRSGITGLEVTYAADEKALFQEITNIIKRYDPDILLGYEIQMHSWGYLLQRAAVLSVDLCQMISRVPDDKIENRFAAERDDYGSDTMSEINIVGRITLNLWRIMRNEGFSVALTNYTFENVGFHVLHQRFPLFTFRVLSDWFDNKTDLYRWKMVDHYVSRVRGNLQMLEQLDLIGKTSEMARLFGIQFLHVLTRGSQYRVESMMLRIAKPMNYIPVTPSIQQRSQMRAPQCVPLIMEPESRFYSNSVLVLDFQSLYPSIVIAYNYCFSTCLGHVENLGKYDEFKFGCTSLRVPPDLLYQIRHDITVSPNGVAFVKPSVRKGVLPRMLEEILKTRLMVKQSMKAYKQDRALSRMLNARQLGLKLIANVTFGYTSANFSGRMPCIEVGDSIVHKARETLERAIKLVNDTKKWGARVVYGDTDRFHRNIEIPISEMYGQCHFGHHSLLDLCKDNSFRICILTRTVTPQQSTNMFVLLKGATKEQSFKIGQEIAEAVTATNPRPVKLKFEKVYLPCVLQTKKRYVGYMYEALDQKDPVFDAKGIETVRRDSCPAVSKILERSLKLLFETRDISLIKQYVQRQCMKLVEGKASIQDFIFAKEYRGSFSYRPGACVPALELTRKMLAYDRRSEPRVGERVPYVIIYGSPGLPLIQLIRRPAEVLQDPTLRLNATYYITKQILPPLARIFSLIGIDVFSWYQELPRIQKTASSSRSELEGRKGTISQYFTTLHCPVCDDLTQHGICSKCRSQPQHVAIILNQEIRELERKQEQLVKICRNCTGSFDRHIPCVSLNCPVLFKLSRVNRELSKAPYLRQLLDQF</sequence>
<dbReference type="Pfam" id="PF24055">
    <property type="entry name" value="POL3_N"/>
    <property type="match status" value="1"/>
</dbReference>
<evidence type="ECO:0000256" key="5">
    <source>
        <dbReference type="ARBA" id="ARBA00021589"/>
    </source>
</evidence>
<feature type="compositionally biased region" description="Basic and acidic residues" evidence="18">
    <location>
        <begin position="334"/>
        <end position="345"/>
    </location>
</feature>
<dbReference type="Gene3D" id="1.10.287.690">
    <property type="entry name" value="Helix hairpin bin"/>
    <property type="match status" value="1"/>
</dbReference>
<feature type="domain" description="DNA-directed DNA polymerase family B multifunctional" evidence="19">
    <location>
        <begin position="2954"/>
        <end position="3169"/>
    </location>
</feature>
<feature type="region of interest" description="Disordered" evidence="18">
    <location>
        <begin position="959"/>
        <end position="994"/>
    </location>
</feature>
<feature type="region of interest" description="Disordered" evidence="18">
    <location>
        <begin position="645"/>
        <end position="665"/>
    </location>
</feature>
<feature type="region of interest" description="Disordered" evidence="18">
    <location>
        <begin position="1279"/>
        <end position="1407"/>
    </location>
</feature>
<evidence type="ECO:0000256" key="6">
    <source>
        <dbReference type="ARBA" id="ARBA00022679"/>
    </source>
</evidence>
<evidence type="ECO:0000256" key="15">
    <source>
        <dbReference type="ARBA" id="ARBA00023204"/>
    </source>
</evidence>
<dbReference type="SUPFAM" id="SSF56672">
    <property type="entry name" value="DNA/RNA polymerases"/>
    <property type="match status" value="1"/>
</dbReference>
<dbReference type="InterPro" id="IPR006134">
    <property type="entry name" value="DNA-dir_DNA_pol_B_multi_dom"/>
</dbReference>
<dbReference type="InterPro" id="IPR056435">
    <property type="entry name" value="DPOD/Z_N"/>
</dbReference>
<evidence type="ECO:0000256" key="1">
    <source>
        <dbReference type="ARBA" id="ARBA00001966"/>
    </source>
</evidence>
<name>A0ABQ0F6X5_APOSI</name>
<keyword evidence="8" id="KW-0235">DNA replication</keyword>
<accession>A0ABQ0F6X5</accession>
<evidence type="ECO:0000259" key="23">
    <source>
        <dbReference type="Pfam" id="PF24055"/>
    </source>
</evidence>
<comment type="caution">
    <text evidence="25">The sequence shown here is derived from an EMBL/GenBank/DDBJ whole genome shotgun (WGS) entry which is preliminary data.</text>
</comment>
<dbReference type="PANTHER" id="PTHR45812:SF1">
    <property type="entry name" value="DNA POLYMERASE ZETA CATALYTIC SUBUNIT"/>
    <property type="match status" value="1"/>
</dbReference>
<evidence type="ECO:0000256" key="4">
    <source>
        <dbReference type="ARBA" id="ARBA00012417"/>
    </source>
</evidence>
<keyword evidence="26" id="KW-1185">Reference proteome</keyword>
<feature type="compositionally biased region" description="Basic residues" evidence="18">
    <location>
        <begin position="1163"/>
        <end position="1184"/>
    </location>
</feature>
<feature type="compositionally biased region" description="Basic residues" evidence="18">
    <location>
        <begin position="1687"/>
        <end position="1708"/>
    </location>
</feature>
<evidence type="ECO:0000259" key="20">
    <source>
        <dbReference type="Pfam" id="PF03104"/>
    </source>
</evidence>
<feature type="region of interest" description="Disordered" evidence="18">
    <location>
        <begin position="1155"/>
        <end position="1194"/>
    </location>
</feature>
<evidence type="ECO:0000256" key="13">
    <source>
        <dbReference type="ARBA" id="ARBA00023004"/>
    </source>
</evidence>
<feature type="domain" description="DUF4683" evidence="22">
    <location>
        <begin position="868"/>
        <end position="1253"/>
    </location>
</feature>
<feature type="domain" description="DNA-directed DNA polymerase family B exonuclease" evidence="20">
    <location>
        <begin position="2404"/>
        <end position="2605"/>
    </location>
</feature>
<dbReference type="InterPro" id="IPR006133">
    <property type="entry name" value="DNA-dir_DNA_pol_B_exonuc"/>
</dbReference>
<comment type="subcellular location">
    <subcellularLocation>
        <location evidence="2">Nucleus</location>
    </subcellularLocation>
</comment>
<keyword evidence="16" id="KW-0539">Nucleus</keyword>
<feature type="compositionally biased region" description="Polar residues" evidence="18">
    <location>
        <begin position="1723"/>
        <end position="1736"/>
    </location>
</feature>
<dbReference type="Gene3D" id="1.10.132.60">
    <property type="entry name" value="DNA polymerase family B, C-terminal domain"/>
    <property type="match status" value="1"/>
</dbReference>
<evidence type="ECO:0000259" key="22">
    <source>
        <dbReference type="Pfam" id="PF15735"/>
    </source>
</evidence>
<dbReference type="InterPro" id="IPR056447">
    <property type="entry name" value="REV3_N"/>
</dbReference>
<gene>
    <name evidence="25" type="ORF">APTSU1_001027200</name>
</gene>
<dbReference type="PRINTS" id="PR00106">
    <property type="entry name" value="DNAPOLB"/>
</dbReference>
<feature type="domain" description="DNA polymerase delta/zeta catalytic subunit N-terminal" evidence="23">
    <location>
        <begin position="56"/>
        <end position="134"/>
    </location>
</feature>
<dbReference type="InterPro" id="IPR023211">
    <property type="entry name" value="DNA_pol_palm_dom_sf"/>
</dbReference>
<dbReference type="EMBL" id="BAAFST010000010">
    <property type="protein sequence ID" value="GAB1295038.1"/>
    <property type="molecule type" value="Genomic_DNA"/>
</dbReference>
<feature type="region of interest" description="Disordered" evidence="18">
    <location>
        <begin position="330"/>
        <end position="359"/>
    </location>
</feature>
<evidence type="ECO:0000256" key="3">
    <source>
        <dbReference type="ARBA" id="ARBA00005755"/>
    </source>
</evidence>
<feature type="region of interest" description="Disordered" evidence="18">
    <location>
        <begin position="1963"/>
        <end position="1990"/>
    </location>
</feature>
<dbReference type="Pfam" id="PF24065">
    <property type="entry name" value="REV3_N"/>
    <property type="match status" value="1"/>
</dbReference>
<evidence type="ECO:0000256" key="11">
    <source>
        <dbReference type="ARBA" id="ARBA00022833"/>
    </source>
</evidence>
<dbReference type="InterPro" id="IPR012337">
    <property type="entry name" value="RNaseH-like_sf"/>
</dbReference>
<feature type="region of interest" description="Disordered" evidence="18">
    <location>
        <begin position="1660"/>
        <end position="1737"/>
    </location>
</feature>
<comment type="similarity">
    <text evidence="3">Belongs to the DNA polymerase type-B family.</text>
</comment>
<dbReference type="Pfam" id="PF14260">
    <property type="entry name" value="zf-C4pol"/>
    <property type="match status" value="1"/>
</dbReference>
<dbReference type="InterPro" id="IPR006172">
    <property type="entry name" value="DNA-dir_DNA_pol_B"/>
</dbReference>
<feature type="compositionally biased region" description="Polar residues" evidence="18">
    <location>
        <begin position="1660"/>
        <end position="1682"/>
    </location>
</feature>
<feature type="compositionally biased region" description="Acidic residues" evidence="18">
    <location>
        <begin position="618"/>
        <end position="630"/>
    </location>
</feature>
<comment type="catalytic activity">
    <reaction evidence="17">
        <text>DNA(n) + a 2'-deoxyribonucleoside 5'-triphosphate = DNA(n+1) + diphosphate</text>
        <dbReference type="Rhea" id="RHEA:22508"/>
        <dbReference type="Rhea" id="RHEA-COMP:17339"/>
        <dbReference type="Rhea" id="RHEA-COMP:17340"/>
        <dbReference type="ChEBI" id="CHEBI:33019"/>
        <dbReference type="ChEBI" id="CHEBI:61560"/>
        <dbReference type="ChEBI" id="CHEBI:173112"/>
        <dbReference type="EC" id="2.7.7.7"/>
    </reaction>
</comment>
<dbReference type="InterPro" id="IPR032757">
    <property type="entry name" value="DUF4683"/>
</dbReference>
<feature type="compositionally biased region" description="Polar residues" evidence="18">
    <location>
        <begin position="961"/>
        <end position="973"/>
    </location>
</feature>
<reference evidence="25 26" key="1">
    <citation type="submission" date="2024-08" db="EMBL/GenBank/DDBJ databases">
        <title>The draft genome of Apodemus speciosus.</title>
        <authorList>
            <person name="Nabeshima K."/>
            <person name="Suzuki S."/>
            <person name="Onuma M."/>
        </authorList>
    </citation>
    <scope>NUCLEOTIDE SEQUENCE [LARGE SCALE GENOMIC DNA]</scope>
    <source>
        <strain evidence="25">IB14-021</strain>
    </source>
</reference>
<keyword evidence="13" id="KW-0408">Iron</keyword>
<evidence type="ECO:0000256" key="18">
    <source>
        <dbReference type="SAM" id="MobiDB-lite"/>
    </source>
</evidence>
<dbReference type="InterPro" id="IPR042087">
    <property type="entry name" value="DNA_pol_B_thumb"/>
</dbReference>
<dbReference type="InterPro" id="IPR030559">
    <property type="entry name" value="PolZ_Rev3"/>
</dbReference>
<keyword evidence="6" id="KW-0808">Transferase</keyword>
<evidence type="ECO:0000313" key="26">
    <source>
        <dbReference type="Proteomes" id="UP001623349"/>
    </source>
</evidence>
<dbReference type="Pfam" id="PF15735">
    <property type="entry name" value="DUF4683"/>
    <property type="match status" value="1"/>
</dbReference>
<feature type="compositionally biased region" description="Polar residues" evidence="18">
    <location>
        <begin position="719"/>
        <end position="736"/>
    </location>
</feature>
<evidence type="ECO:0000256" key="10">
    <source>
        <dbReference type="ARBA" id="ARBA00022763"/>
    </source>
</evidence>
<dbReference type="Gene3D" id="3.30.342.10">
    <property type="entry name" value="DNA Polymerase, chain B, domain 1"/>
    <property type="match status" value="1"/>
</dbReference>
<evidence type="ECO:0000259" key="21">
    <source>
        <dbReference type="Pfam" id="PF14260"/>
    </source>
</evidence>